<reference evidence="1 2" key="1">
    <citation type="submission" date="2016-01" db="EMBL/GenBank/DDBJ databases">
        <authorList>
            <person name="Oliw E.H."/>
        </authorList>
    </citation>
    <scope>NUCLEOTIDE SEQUENCE [LARGE SCALE GENOMIC DNA]</scope>
    <source>
        <strain evidence="1">LMG 27134</strain>
    </source>
</reference>
<evidence type="ECO:0000313" key="1">
    <source>
        <dbReference type="EMBL" id="SAL74188.1"/>
    </source>
</evidence>
<proteinExistence type="predicted"/>
<sequence>MGERAQGAYNEIGVNKPNDTSIDSIFQLVSK</sequence>
<accession>A0A158JZF2</accession>
<dbReference type="AlphaFoldDB" id="A0A158JZF2"/>
<protein>
    <submittedName>
        <fullName evidence="1">Uncharacterized protein</fullName>
    </submittedName>
</protein>
<evidence type="ECO:0000313" key="2">
    <source>
        <dbReference type="Proteomes" id="UP000054683"/>
    </source>
</evidence>
<dbReference type="EMBL" id="FCOK02000150">
    <property type="protein sequence ID" value="SAL74188.1"/>
    <property type="molecule type" value="Genomic_DNA"/>
</dbReference>
<name>A0A158JZF2_9BURK</name>
<organism evidence="1 2">
    <name type="scientific">Caballeronia udeis</name>
    <dbReference type="NCBI Taxonomy" id="1232866"/>
    <lineage>
        <taxon>Bacteria</taxon>
        <taxon>Pseudomonadati</taxon>
        <taxon>Pseudomonadota</taxon>
        <taxon>Betaproteobacteria</taxon>
        <taxon>Burkholderiales</taxon>
        <taxon>Burkholderiaceae</taxon>
        <taxon>Caballeronia</taxon>
    </lineage>
</organism>
<dbReference type="Proteomes" id="UP000054683">
    <property type="component" value="Unassembled WGS sequence"/>
</dbReference>
<gene>
    <name evidence="1" type="ORF">AWB69_09149</name>
</gene>